<evidence type="ECO:0000259" key="2">
    <source>
        <dbReference type="Pfam" id="PF13480"/>
    </source>
</evidence>
<dbReference type="Gene3D" id="3.40.630.30">
    <property type="match status" value="1"/>
</dbReference>
<evidence type="ECO:0000313" key="3">
    <source>
        <dbReference type="EMBL" id="MEZ0490921.1"/>
    </source>
</evidence>
<name>A0ABV4HWX1_9ACTN</name>
<feature type="region of interest" description="Disordered" evidence="1">
    <location>
        <begin position="367"/>
        <end position="392"/>
    </location>
</feature>
<dbReference type="InterPro" id="IPR038740">
    <property type="entry name" value="BioF2-like_GNAT_dom"/>
</dbReference>
<dbReference type="GO" id="GO:0016746">
    <property type="term" value="F:acyltransferase activity"/>
    <property type="evidence" value="ECO:0007669"/>
    <property type="project" value="UniProtKB-KW"/>
</dbReference>
<dbReference type="InterPro" id="IPR016181">
    <property type="entry name" value="Acyl_CoA_acyltransferase"/>
</dbReference>
<dbReference type="SUPFAM" id="SSF55729">
    <property type="entry name" value="Acyl-CoA N-acyltransferases (Nat)"/>
    <property type="match status" value="1"/>
</dbReference>
<sequence length="392" mass="42276">MGTTPEEVEDTLPRAGEEPLCRTGSRERRSVVTAPATRSAWLRVLEGVRQPLLTQTPRWLDGLTAMGHRDASRLYSLPGGRELLLPLVARGRGPVAVAASWPHGLGYGGILASDGRVTPEDSALVAADAARHRGLRLSVAPSPWAPCWTAPPTGARAQDHHLTQVLPLPGPRGGAWAGYSTNVRRSVRRAERAGLEVRRDVGGTVLADFDRLYRLSVDRWALAGGKPLALARVHARFAEPPRHLAALAQVLGDAFVTWSAWREGEPVASIVVLHGSDHAFYWRGAMDRALAARTHANALLHHLAIEESQAAGHRFYSFGESDEGSPLAEYKAKFGAAPLRWSTYHFERFPVSATTASARRVVLAAASSAAGVTGRRPDRPVEPAQHGGARRS</sequence>
<evidence type="ECO:0000313" key="4">
    <source>
        <dbReference type="Proteomes" id="UP001566476"/>
    </source>
</evidence>
<evidence type="ECO:0000256" key="1">
    <source>
        <dbReference type="SAM" id="MobiDB-lite"/>
    </source>
</evidence>
<dbReference type="Proteomes" id="UP001566476">
    <property type="component" value="Unassembled WGS sequence"/>
</dbReference>
<protein>
    <submittedName>
        <fullName evidence="3">GNAT family N-acetyltransferase</fullName>
        <ecNumber evidence="3">2.3.1.-</ecNumber>
    </submittedName>
</protein>
<reference evidence="3 4" key="1">
    <citation type="submission" date="2024-07" db="EMBL/GenBank/DDBJ databases">
        <authorList>
            <person name="Thanompreechachai J."/>
            <person name="Duangmal K."/>
        </authorList>
    </citation>
    <scope>NUCLEOTIDE SEQUENCE [LARGE SCALE GENOMIC DNA]</scope>
    <source>
        <strain evidence="3 4">TBRC 1896</strain>
    </source>
</reference>
<proteinExistence type="predicted"/>
<feature type="compositionally biased region" description="Acidic residues" evidence="1">
    <location>
        <begin position="1"/>
        <end position="10"/>
    </location>
</feature>
<gene>
    <name evidence="3" type="ORF">AB2L28_01555</name>
</gene>
<accession>A0ABV4HWX1</accession>
<feature type="compositionally biased region" description="Basic and acidic residues" evidence="1">
    <location>
        <begin position="11"/>
        <end position="29"/>
    </location>
</feature>
<keyword evidence="3" id="KW-0012">Acyltransferase</keyword>
<dbReference type="EMBL" id="JBGGTQ010000001">
    <property type="protein sequence ID" value="MEZ0490921.1"/>
    <property type="molecule type" value="Genomic_DNA"/>
</dbReference>
<organism evidence="3 4">
    <name type="scientific">Kineococcus mangrovi</name>
    <dbReference type="NCBI Taxonomy" id="1660183"/>
    <lineage>
        <taxon>Bacteria</taxon>
        <taxon>Bacillati</taxon>
        <taxon>Actinomycetota</taxon>
        <taxon>Actinomycetes</taxon>
        <taxon>Kineosporiales</taxon>
        <taxon>Kineosporiaceae</taxon>
        <taxon>Kineococcus</taxon>
    </lineage>
</organism>
<dbReference type="EC" id="2.3.1.-" evidence="3"/>
<feature type="region of interest" description="Disordered" evidence="1">
    <location>
        <begin position="1"/>
        <end position="29"/>
    </location>
</feature>
<dbReference type="RefSeq" id="WP_370716957.1">
    <property type="nucleotide sequence ID" value="NZ_JBGGTQ010000001.1"/>
</dbReference>
<feature type="domain" description="BioF2-like acetyltransferase" evidence="2">
    <location>
        <begin position="181"/>
        <end position="331"/>
    </location>
</feature>
<keyword evidence="4" id="KW-1185">Reference proteome</keyword>
<dbReference type="Pfam" id="PF13480">
    <property type="entry name" value="Acetyltransf_6"/>
    <property type="match status" value="1"/>
</dbReference>
<keyword evidence="3" id="KW-0808">Transferase</keyword>
<comment type="caution">
    <text evidence="3">The sequence shown here is derived from an EMBL/GenBank/DDBJ whole genome shotgun (WGS) entry which is preliminary data.</text>
</comment>